<proteinExistence type="predicted"/>
<protein>
    <submittedName>
        <fullName evidence="2">Uncharacterized protein</fullName>
    </submittedName>
</protein>
<evidence type="ECO:0000256" key="1">
    <source>
        <dbReference type="SAM" id="MobiDB-lite"/>
    </source>
</evidence>
<keyword evidence="3" id="KW-1185">Reference proteome</keyword>
<evidence type="ECO:0000313" key="2">
    <source>
        <dbReference type="EMBL" id="CAJ1979083.1"/>
    </source>
</evidence>
<dbReference type="AlphaFoldDB" id="A0AA87B9H6"/>
<reference evidence="2" key="1">
    <citation type="submission" date="2023-10" db="EMBL/GenBank/DDBJ databases">
        <authorList>
            <person name="Domelevo Entfellner J.-B."/>
        </authorList>
    </citation>
    <scope>NUCLEOTIDE SEQUENCE</scope>
</reference>
<evidence type="ECO:0000313" key="3">
    <source>
        <dbReference type="Proteomes" id="UP001189624"/>
    </source>
</evidence>
<name>A0AA87B9H6_9FABA</name>
<accession>A0AA87B9H6</accession>
<organism evidence="2 3">
    <name type="scientific">Sphenostylis stenocarpa</name>
    <dbReference type="NCBI Taxonomy" id="92480"/>
    <lineage>
        <taxon>Eukaryota</taxon>
        <taxon>Viridiplantae</taxon>
        <taxon>Streptophyta</taxon>
        <taxon>Embryophyta</taxon>
        <taxon>Tracheophyta</taxon>
        <taxon>Spermatophyta</taxon>
        <taxon>Magnoliopsida</taxon>
        <taxon>eudicotyledons</taxon>
        <taxon>Gunneridae</taxon>
        <taxon>Pentapetalae</taxon>
        <taxon>rosids</taxon>
        <taxon>fabids</taxon>
        <taxon>Fabales</taxon>
        <taxon>Fabaceae</taxon>
        <taxon>Papilionoideae</taxon>
        <taxon>50 kb inversion clade</taxon>
        <taxon>NPAAA clade</taxon>
        <taxon>indigoferoid/millettioid clade</taxon>
        <taxon>Phaseoleae</taxon>
        <taxon>Sphenostylis</taxon>
    </lineage>
</organism>
<dbReference type="Proteomes" id="UP001189624">
    <property type="component" value="Chromosome 11"/>
</dbReference>
<gene>
    <name evidence="2" type="ORF">AYBTSS11_LOCUS31294</name>
</gene>
<dbReference type="Gramene" id="rna-AYBTSS11_LOCUS31294">
    <property type="protein sequence ID" value="CAJ1979083.1"/>
    <property type="gene ID" value="gene-AYBTSS11_LOCUS31294"/>
</dbReference>
<sequence length="116" mass="13267">MESDGKLKKQKSHRTRDVGIDPDTHSQLIIIKTTSIASISNSQTFTQHIPMQNTYLIHSNITEFSMLPSFTYTSYSSSQLHNEKLIEKLSMVNSLKLQSSHLEGEGKEYPKNRVRK</sequence>
<feature type="non-terminal residue" evidence="2">
    <location>
        <position position="116"/>
    </location>
</feature>
<feature type="region of interest" description="Disordered" evidence="1">
    <location>
        <begin position="1"/>
        <end position="21"/>
    </location>
</feature>
<dbReference type="EMBL" id="OY731408">
    <property type="protein sequence ID" value="CAJ1979083.1"/>
    <property type="molecule type" value="Genomic_DNA"/>
</dbReference>